<reference evidence="4 5" key="1">
    <citation type="submission" date="2020-07" db="EMBL/GenBank/DDBJ databases">
        <title>Mycobacterium kansasii (former subtype) with zoonotic potential isolated from diseased indoor pet cat, Japan.</title>
        <authorList>
            <person name="Fukano H."/>
            <person name="Terazono T."/>
            <person name="Hoshino Y."/>
        </authorList>
    </citation>
    <scope>NUCLEOTIDE SEQUENCE [LARGE SCALE GENOMIC DNA]</scope>
    <source>
        <strain evidence="4 5">Kuro-I</strain>
    </source>
</reference>
<name>A0A7G1I4W1_MYCKA</name>
<dbReference type="InterPro" id="IPR001242">
    <property type="entry name" value="Condensation_dom"/>
</dbReference>
<feature type="region of interest" description="Disordered" evidence="1">
    <location>
        <begin position="312"/>
        <end position="343"/>
    </location>
</feature>
<evidence type="ECO:0000256" key="1">
    <source>
        <dbReference type="SAM" id="MobiDB-lite"/>
    </source>
</evidence>
<dbReference type="SUPFAM" id="SSF56801">
    <property type="entry name" value="Acetyl-CoA synthetase-like"/>
    <property type="match status" value="1"/>
</dbReference>
<protein>
    <submittedName>
        <fullName evidence="4">Uncharacterized protein</fullName>
    </submittedName>
</protein>
<evidence type="ECO:0000259" key="2">
    <source>
        <dbReference type="Pfam" id="PF00501"/>
    </source>
</evidence>
<dbReference type="Pfam" id="PF00501">
    <property type="entry name" value="AMP-binding"/>
    <property type="match status" value="1"/>
</dbReference>
<evidence type="ECO:0000259" key="3">
    <source>
        <dbReference type="Pfam" id="PF00668"/>
    </source>
</evidence>
<dbReference type="GO" id="GO:0043041">
    <property type="term" value="P:amino acid activation for nonribosomal peptide biosynthetic process"/>
    <property type="evidence" value="ECO:0007669"/>
    <property type="project" value="TreeGrafter"/>
</dbReference>
<dbReference type="GO" id="GO:0005829">
    <property type="term" value="C:cytosol"/>
    <property type="evidence" value="ECO:0007669"/>
    <property type="project" value="TreeGrafter"/>
</dbReference>
<dbReference type="GO" id="GO:0044550">
    <property type="term" value="P:secondary metabolite biosynthetic process"/>
    <property type="evidence" value="ECO:0007669"/>
    <property type="project" value="TreeGrafter"/>
</dbReference>
<evidence type="ECO:0000313" key="4">
    <source>
        <dbReference type="EMBL" id="BCI86021.1"/>
    </source>
</evidence>
<dbReference type="Gene3D" id="3.40.50.980">
    <property type="match status" value="2"/>
</dbReference>
<sequence length="373" mass="40342">MEGLVGYVANTVVLRTDLHGDPAFSSLLGRVKKTVLGALAHQDYPFALLVERLRPSRDLSYTPLVQVSFAWEQARRFQGGAADPEALELNTIHVGQGGAAFDLMIQVADVDGKFSCDLHYNADLFDAATIARMIGHFTTLLDGIVTDPARRLSQLPLLTESERRQQAAWNDTRVCYDAPDCLHDMVAETARRTPDAVALAFGNQEMTYAELDGRANALAAQLQRLGVGADGIVPVLLDRSTELVVALLGVLKAGGAFMPLDPAQPVSRIAAMIGNVPDAPVCVTHQRHSDKLWGSPVTACAWTCRRRRRHRTGSWRSTAAAGRSALPTSSTPPVPPGRRRVRSIPTPGSATACCGCRRPTSSRRLTGCCTRLR</sequence>
<dbReference type="Gene3D" id="3.30.559.10">
    <property type="entry name" value="Chloramphenicol acetyltransferase-like domain"/>
    <property type="match status" value="1"/>
</dbReference>
<dbReference type="SUPFAM" id="SSF52777">
    <property type="entry name" value="CoA-dependent acyltransferases"/>
    <property type="match status" value="1"/>
</dbReference>
<gene>
    <name evidence="4" type="ORF">NIIDMKKI_12270</name>
</gene>
<dbReference type="PANTHER" id="PTHR45527">
    <property type="entry name" value="NONRIBOSOMAL PEPTIDE SYNTHETASE"/>
    <property type="match status" value="1"/>
</dbReference>
<feature type="domain" description="Condensation" evidence="3">
    <location>
        <begin position="2"/>
        <end position="165"/>
    </location>
</feature>
<dbReference type="AlphaFoldDB" id="A0A7G1I4W1"/>
<dbReference type="Gene3D" id="3.30.559.30">
    <property type="entry name" value="Nonribosomal peptide synthetase, condensation domain"/>
    <property type="match status" value="1"/>
</dbReference>
<dbReference type="GO" id="GO:0008610">
    <property type="term" value="P:lipid biosynthetic process"/>
    <property type="evidence" value="ECO:0007669"/>
    <property type="project" value="UniProtKB-ARBA"/>
</dbReference>
<proteinExistence type="predicted"/>
<dbReference type="UniPathway" id="UPA00011"/>
<dbReference type="PANTHER" id="PTHR45527:SF1">
    <property type="entry name" value="FATTY ACID SYNTHASE"/>
    <property type="match status" value="1"/>
</dbReference>
<keyword evidence="5" id="KW-1185">Reference proteome</keyword>
<dbReference type="GO" id="GO:0031177">
    <property type="term" value="F:phosphopantetheine binding"/>
    <property type="evidence" value="ECO:0007669"/>
    <property type="project" value="TreeGrafter"/>
</dbReference>
<evidence type="ECO:0000313" key="5">
    <source>
        <dbReference type="Proteomes" id="UP000516380"/>
    </source>
</evidence>
<organism evidence="4 5">
    <name type="scientific">Mycobacterium kansasii</name>
    <dbReference type="NCBI Taxonomy" id="1768"/>
    <lineage>
        <taxon>Bacteria</taxon>
        <taxon>Bacillati</taxon>
        <taxon>Actinomycetota</taxon>
        <taxon>Actinomycetes</taxon>
        <taxon>Mycobacteriales</taxon>
        <taxon>Mycobacteriaceae</taxon>
        <taxon>Mycobacterium</taxon>
    </lineage>
</organism>
<feature type="domain" description="AMP-dependent synthetase/ligase" evidence="2">
    <location>
        <begin position="187"/>
        <end position="284"/>
    </location>
</feature>
<dbReference type="EMBL" id="AP023343">
    <property type="protein sequence ID" value="BCI86021.1"/>
    <property type="molecule type" value="Genomic_DNA"/>
</dbReference>
<accession>A0A7G1I4W1</accession>
<dbReference type="Proteomes" id="UP000516380">
    <property type="component" value="Chromosome"/>
</dbReference>
<dbReference type="GO" id="GO:0003824">
    <property type="term" value="F:catalytic activity"/>
    <property type="evidence" value="ECO:0007669"/>
    <property type="project" value="InterPro"/>
</dbReference>
<dbReference type="InterPro" id="IPR000873">
    <property type="entry name" value="AMP-dep_synth/lig_dom"/>
</dbReference>
<dbReference type="Pfam" id="PF00668">
    <property type="entry name" value="Condensation"/>
    <property type="match status" value="1"/>
</dbReference>
<dbReference type="InterPro" id="IPR023213">
    <property type="entry name" value="CAT-like_dom_sf"/>
</dbReference>